<sequence>MSITRFGFKAILLGTACAFSANVGLAAVVTQILPATPTPAVGSWYESGVQGGATIGIVDLTGAGGNLESAQPLPTGAGKITTPNDNSARAEAYTYADFGDAASFLGNVQLAYNYYKTANPLNASAAPALKLIVNSTSGTGDNYGTLIYEPYWNGPTPTADAWQAVSISPTDGGGNDANGGWWWSGGFEIGSGAGGPPLRSLTEWVAAFQTSDPTDFATARVVALGIGEGTYNPGEVSYFDGISYTALGGGQTWNFQAVPEPASIGMAALAGVAGLALRRRARKA</sequence>
<proteinExistence type="predicted"/>
<dbReference type="RefSeq" id="WP_152101334.1">
    <property type="nucleotide sequence ID" value="NZ_AP021861.1"/>
</dbReference>
<evidence type="ECO:0000313" key="3">
    <source>
        <dbReference type="EMBL" id="BBO36094.1"/>
    </source>
</evidence>
<accession>A0A5K7XGR6</accession>
<keyword evidence="4" id="KW-1185">Reference proteome</keyword>
<dbReference type="AlphaFoldDB" id="A0A5K7XGR6"/>
<dbReference type="InterPro" id="IPR013424">
    <property type="entry name" value="Ice-binding_C"/>
</dbReference>
<dbReference type="EMBL" id="AP021861">
    <property type="protein sequence ID" value="BBO36094.1"/>
    <property type="molecule type" value="Genomic_DNA"/>
</dbReference>
<keyword evidence="1" id="KW-0732">Signal</keyword>
<feature type="chain" id="PRO_5025056196" description="Ice-binding protein C-terminal domain-containing protein" evidence="1">
    <location>
        <begin position="27"/>
        <end position="284"/>
    </location>
</feature>
<evidence type="ECO:0000313" key="4">
    <source>
        <dbReference type="Proteomes" id="UP000326837"/>
    </source>
</evidence>
<name>A0A5K7XGR6_9BACT</name>
<evidence type="ECO:0000259" key="2">
    <source>
        <dbReference type="Pfam" id="PF07589"/>
    </source>
</evidence>
<reference evidence="4" key="1">
    <citation type="submission" date="2019-10" db="EMBL/GenBank/DDBJ databases">
        <title>Lacipirellula parvula gen. nov., sp. nov., representing a lineage of planctomycetes widespread in freshwater anoxic habitats, and description of the family Lacipirellulaceae.</title>
        <authorList>
            <person name="Dedysh S.N."/>
            <person name="Kulichevskaya I.S."/>
            <person name="Beletsky A.V."/>
            <person name="Rakitin A.L."/>
            <person name="Mardanov A.V."/>
            <person name="Ivanova A.A."/>
            <person name="Saltykova V.X."/>
            <person name="Rijpstra W.I.C."/>
            <person name="Sinninghe Damste J.S."/>
            <person name="Ravin N.V."/>
        </authorList>
    </citation>
    <scope>NUCLEOTIDE SEQUENCE [LARGE SCALE GENOMIC DNA]</scope>
    <source>
        <strain evidence="4">PX69</strain>
    </source>
</reference>
<protein>
    <recommendedName>
        <fullName evidence="2">Ice-binding protein C-terminal domain-containing protein</fullName>
    </recommendedName>
</protein>
<gene>
    <name evidence="3" type="ORF">PLANPX_5706</name>
</gene>
<dbReference type="Pfam" id="PF07589">
    <property type="entry name" value="PEP-CTERM"/>
    <property type="match status" value="1"/>
</dbReference>
<feature type="domain" description="Ice-binding protein C-terminal" evidence="2">
    <location>
        <begin position="257"/>
        <end position="280"/>
    </location>
</feature>
<dbReference type="KEGG" id="lpav:PLANPX_5706"/>
<dbReference type="NCBIfam" id="TIGR02595">
    <property type="entry name" value="PEP_CTERM"/>
    <property type="match status" value="1"/>
</dbReference>
<dbReference type="Proteomes" id="UP000326837">
    <property type="component" value="Chromosome"/>
</dbReference>
<organism evidence="3 4">
    <name type="scientific">Lacipirellula parvula</name>
    <dbReference type="NCBI Taxonomy" id="2650471"/>
    <lineage>
        <taxon>Bacteria</taxon>
        <taxon>Pseudomonadati</taxon>
        <taxon>Planctomycetota</taxon>
        <taxon>Planctomycetia</taxon>
        <taxon>Pirellulales</taxon>
        <taxon>Lacipirellulaceae</taxon>
        <taxon>Lacipirellula</taxon>
    </lineage>
</organism>
<feature type="signal peptide" evidence="1">
    <location>
        <begin position="1"/>
        <end position="26"/>
    </location>
</feature>
<evidence type="ECO:0000256" key="1">
    <source>
        <dbReference type="SAM" id="SignalP"/>
    </source>
</evidence>